<organism evidence="4 5">
    <name type="scientific">Gemella haemolysans M341</name>
    <dbReference type="NCBI Taxonomy" id="562981"/>
    <lineage>
        <taxon>Bacteria</taxon>
        <taxon>Bacillati</taxon>
        <taxon>Bacillota</taxon>
        <taxon>Bacilli</taxon>
        <taxon>Bacillales</taxon>
        <taxon>Gemellaceae</taxon>
        <taxon>Gemella</taxon>
    </lineage>
</organism>
<dbReference type="InterPro" id="IPR006343">
    <property type="entry name" value="DnaB/C_C"/>
</dbReference>
<name>A0AA87AMZ3_9BACL</name>
<evidence type="ECO:0008006" key="6">
    <source>
        <dbReference type="Google" id="ProtNLM"/>
    </source>
</evidence>
<evidence type="ECO:0000313" key="4">
    <source>
        <dbReference type="EMBL" id="EGF87370.1"/>
    </source>
</evidence>
<comment type="similarity">
    <text evidence="1">Belongs to the DnaB/DnaD family.</text>
</comment>
<comment type="caution">
    <text evidence="4">The sequence shown here is derived from an EMBL/GenBank/DDBJ whole genome shotgun (WGS) entry which is preliminary data.</text>
</comment>
<sequence>MININIKGLLVDADFLMNYTSHNLSGEEAMFLLQISYLTNQGKIPFSIEVFKEKLSYSEDQIFSLLDILIKKELIALLPDSRIDFIVFNNKDDYYTLRELLRLVEKVTGKILTSKEMDIVSSWFERKYTKTEIDEALTISKNISYVNGILNNKVSKEIKKESGSNLGYDWFNK</sequence>
<dbReference type="AlphaFoldDB" id="A0AA87AMZ3"/>
<proteinExistence type="inferred from homology"/>
<accession>A0AA87AMZ3</accession>
<evidence type="ECO:0000259" key="3">
    <source>
        <dbReference type="Pfam" id="PF21984"/>
    </source>
</evidence>
<gene>
    <name evidence="4" type="ORF">HMPREF0428_00245</name>
</gene>
<protein>
    <recommendedName>
        <fullName evidence="6">DnaD domain protein</fullName>
    </recommendedName>
</protein>
<dbReference type="InterPro" id="IPR036388">
    <property type="entry name" value="WH-like_DNA-bd_sf"/>
</dbReference>
<feature type="domain" description="DnaB/C C-terminal" evidence="2">
    <location>
        <begin position="102"/>
        <end position="159"/>
    </location>
</feature>
<evidence type="ECO:0000256" key="1">
    <source>
        <dbReference type="ARBA" id="ARBA00093462"/>
    </source>
</evidence>
<dbReference type="Proteomes" id="UP000004773">
    <property type="component" value="Unassembled WGS sequence"/>
</dbReference>
<reference evidence="4 5" key="1">
    <citation type="submission" date="2011-03" db="EMBL/GenBank/DDBJ databases">
        <title>The Genome Sequence of Gemella haemolysans M341.</title>
        <authorList>
            <consortium name="The Broad Institute Genome Sequencing Platform"/>
            <consortium name="The Broad Institute Genome Sequencing Center for Infectious Disease"/>
            <person name="Earl A."/>
            <person name="Ward D."/>
            <person name="Feldgarden M."/>
            <person name="Gevers D."/>
            <person name="Sibley C.D."/>
            <person name="Field T.R."/>
            <person name="Grinwis M."/>
            <person name="Eshaghurshan C.S."/>
            <person name="Surette M.G."/>
            <person name="Young S.K."/>
            <person name="Zeng Q."/>
            <person name="Gargeya S."/>
            <person name="Fitzgerald M."/>
            <person name="Haas B."/>
            <person name="Abouelleil A."/>
            <person name="Alvarado L."/>
            <person name="Arachchi H.M."/>
            <person name="Berlin A."/>
            <person name="Brown A."/>
            <person name="Chapman S.B."/>
            <person name="Chen Z."/>
            <person name="Dunbar C."/>
            <person name="Freedman E."/>
            <person name="Gearin G."/>
            <person name="Gellesch M."/>
            <person name="Goldberg J."/>
            <person name="Griggs A."/>
            <person name="Gujja S."/>
            <person name="Heilman E.R."/>
            <person name="Heiman D."/>
            <person name="Howarth C."/>
            <person name="Larson L."/>
            <person name="Lui A."/>
            <person name="MacDonald P.J.P."/>
            <person name="Mehta T."/>
            <person name="Montmayeur A."/>
            <person name="Murphy C."/>
            <person name="Neiman D."/>
            <person name="Pearson M."/>
            <person name="Priest M."/>
            <person name="Roberts A."/>
            <person name="Saif S."/>
            <person name="Shea T."/>
            <person name="Shenoy N."/>
            <person name="Sisk P."/>
            <person name="Stolte C."/>
            <person name="Sykes S."/>
            <person name="White J."/>
            <person name="Yandava C."/>
            <person name="Wortman J."/>
            <person name="Nusbaum C."/>
            <person name="Birren B."/>
        </authorList>
    </citation>
    <scope>NUCLEOTIDE SEQUENCE [LARGE SCALE GENOMIC DNA]</scope>
    <source>
        <strain evidence="4 5">M341</strain>
    </source>
</reference>
<dbReference type="Pfam" id="PF07261">
    <property type="entry name" value="DnaB_2"/>
    <property type="match status" value="1"/>
</dbReference>
<dbReference type="EMBL" id="ACRO01000003">
    <property type="protein sequence ID" value="EGF87370.1"/>
    <property type="molecule type" value="Genomic_DNA"/>
</dbReference>
<dbReference type="RefSeq" id="WP_003146091.1">
    <property type="nucleotide sequence ID" value="NZ_GL883582.1"/>
</dbReference>
<dbReference type="Gene3D" id="1.10.10.10">
    <property type="entry name" value="Winged helix-like DNA-binding domain superfamily/Winged helix DNA-binding domain"/>
    <property type="match status" value="1"/>
</dbReference>
<dbReference type="InterPro" id="IPR053843">
    <property type="entry name" value="DnaD_N"/>
</dbReference>
<evidence type="ECO:0000259" key="2">
    <source>
        <dbReference type="Pfam" id="PF07261"/>
    </source>
</evidence>
<feature type="domain" description="DnaD N-terminal" evidence="3">
    <location>
        <begin position="15"/>
        <end position="101"/>
    </location>
</feature>
<evidence type="ECO:0000313" key="5">
    <source>
        <dbReference type="Proteomes" id="UP000004773"/>
    </source>
</evidence>
<dbReference type="Pfam" id="PF21984">
    <property type="entry name" value="DnaD_N"/>
    <property type="match status" value="1"/>
</dbReference>